<protein>
    <submittedName>
        <fullName evidence="1">Uncharacterized protein</fullName>
    </submittedName>
</protein>
<reference evidence="1 2" key="1">
    <citation type="submission" date="2024-06" db="EMBL/GenBank/DDBJ databases">
        <title>Flavobacterium spp. isolated from glacier.</title>
        <authorList>
            <person name="Han D."/>
        </authorList>
    </citation>
    <scope>NUCLEOTIDE SEQUENCE [LARGE SCALE GENOMIC DNA]</scope>
    <source>
        <strain evidence="1 2">LS2P90</strain>
    </source>
</reference>
<dbReference type="EMBL" id="JBHZPZ010000004">
    <property type="protein sequence ID" value="MFE3867396.1"/>
    <property type="molecule type" value="Genomic_DNA"/>
</dbReference>
<evidence type="ECO:0000313" key="1">
    <source>
        <dbReference type="EMBL" id="MFE3867396.1"/>
    </source>
</evidence>
<dbReference type="RefSeq" id="WP_379854042.1">
    <property type="nucleotide sequence ID" value="NZ_JBHZPZ010000004.1"/>
</dbReference>
<proteinExistence type="predicted"/>
<keyword evidence="2" id="KW-1185">Reference proteome</keyword>
<comment type="caution">
    <text evidence="1">The sequence shown here is derived from an EMBL/GenBank/DDBJ whole genome shotgun (WGS) entry which is preliminary data.</text>
</comment>
<accession>A0ABW6HTR7</accession>
<gene>
    <name evidence="1" type="ORF">ACFX5E_04810</name>
</gene>
<name>A0ABW6HTR7_9FLAO</name>
<sequence length="68" mass="7603">MRLILPFIEIKPIVGVQIISSVFNIKSIVELIFPFKANVPEIVTVPMSWVFIATLSDVGLLTDMVFPD</sequence>
<evidence type="ECO:0000313" key="2">
    <source>
        <dbReference type="Proteomes" id="UP001600109"/>
    </source>
</evidence>
<organism evidence="1 2">
    <name type="scientific">Flavobacterium xylosi</name>
    <dbReference type="NCBI Taxonomy" id="3230415"/>
    <lineage>
        <taxon>Bacteria</taxon>
        <taxon>Pseudomonadati</taxon>
        <taxon>Bacteroidota</taxon>
        <taxon>Flavobacteriia</taxon>
        <taxon>Flavobacteriales</taxon>
        <taxon>Flavobacteriaceae</taxon>
        <taxon>Flavobacterium</taxon>
    </lineage>
</organism>
<dbReference type="Proteomes" id="UP001600109">
    <property type="component" value="Unassembled WGS sequence"/>
</dbReference>